<keyword evidence="2" id="KW-1185">Reference proteome</keyword>
<evidence type="ECO:0000313" key="2">
    <source>
        <dbReference type="Proteomes" id="UP001347796"/>
    </source>
</evidence>
<accession>A0AAN8JHL5</accession>
<evidence type="ECO:0000313" key="1">
    <source>
        <dbReference type="EMBL" id="KAK6174158.1"/>
    </source>
</evidence>
<dbReference type="Proteomes" id="UP001347796">
    <property type="component" value="Unassembled WGS sequence"/>
</dbReference>
<organism evidence="1 2">
    <name type="scientific">Patella caerulea</name>
    <name type="common">Rayed Mediterranean limpet</name>
    <dbReference type="NCBI Taxonomy" id="87958"/>
    <lineage>
        <taxon>Eukaryota</taxon>
        <taxon>Metazoa</taxon>
        <taxon>Spiralia</taxon>
        <taxon>Lophotrochozoa</taxon>
        <taxon>Mollusca</taxon>
        <taxon>Gastropoda</taxon>
        <taxon>Patellogastropoda</taxon>
        <taxon>Patelloidea</taxon>
        <taxon>Patellidae</taxon>
        <taxon>Patella</taxon>
    </lineage>
</organism>
<dbReference type="EMBL" id="JAZGQO010000011">
    <property type="protein sequence ID" value="KAK6174158.1"/>
    <property type="molecule type" value="Genomic_DNA"/>
</dbReference>
<comment type="caution">
    <text evidence="1">The sequence shown here is derived from an EMBL/GenBank/DDBJ whole genome shotgun (WGS) entry which is preliminary data.</text>
</comment>
<proteinExistence type="predicted"/>
<protein>
    <recommendedName>
        <fullName evidence="3">Reverse transcriptase domain-containing protein</fullName>
    </recommendedName>
</protein>
<dbReference type="PANTHER" id="PTHR19446">
    <property type="entry name" value="REVERSE TRANSCRIPTASES"/>
    <property type="match status" value="1"/>
</dbReference>
<evidence type="ECO:0008006" key="3">
    <source>
        <dbReference type="Google" id="ProtNLM"/>
    </source>
</evidence>
<sequence length="314" mass="36935">MGKSKSKPLFTEQCAVKRRLFFKRKKHYQTSQSEANKVKLSKASKAYKRQLKYEYGLYFKNFNHDLKSLHRTDTKEYWRILNQDREYYTNNDNPLELSELYKHFAALNSGDKIPDKTNNEILEKALLDSDCALNVPFTEKEIKSCIHKLKNHKAHGVDFIINEYIKNTESSFISLYVKLFNLILDTGIIPTEWVTGVISPIYKNKGDKQDVNNYRGITLLSCLSKLFTSVINERLSNFIESCRIVGPEQAGFRKEFSTTDHIFTLKHIVDIYLLKKRRLYAMFFDYRRAFDMFPKLHLSNKVLDCKSMVNYSFC</sequence>
<name>A0AAN8JHL5_PATCE</name>
<dbReference type="CDD" id="cd01650">
    <property type="entry name" value="RT_nLTR_like"/>
    <property type="match status" value="1"/>
</dbReference>
<dbReference type="AlphaFoldDB" id="A0AAN8JHL5"/>
<reference evidence="1 2" key="1">
    <citation type="submission" date="2024-01" db="EMBL/GenBank/DDBJ databases">
        <title>The genome of the rayed Mediterranean limpet Patella caerulea (Linnaeus, 1758).</title>
        <authorList>
            <person name="Anh-Thu Weber A."/>
            <person name="Halstead-Nussloch G."/>
        </authorList>
    </citation>
    <scope>NUCLEOTIDE SEQUENCE [LARGE SCALE GENOMIC DNA]</scope>
    <source>
        <strain evidence="1">AATW-2023a</strain>
        <tissue evidence="1">Whole specimen</tissue>
    </source>
</reference>
<gene>
    <name evidence="1" type="ORF">SNE40_017486</name>
</gene>